<gene>
    <name evidence="3" type="ORF">V3330_17060</name>
</gene>
<name>A0AAW9RKC0_9GAMM</name>
<evidence type="ECO:0000313" key="4">
    <source>
        <dbReference type="Proteomes" id="UP001359886"/>
    </source>
</evidence>
<evidence type="ECO:0000259" key="2">
    <source>
        <dbReference type="Pfam" id="PF24269"/>
    </source>
</evidence>
<organism evidence="3 4">
    <name type="scientific">Elongatibacter sediminis</name>
    <dbReference type="NCBI Taxonomy" id="3119006"/>
    <lineage>
        <taxon>Bacteria</taxon>
        <taxon>Pseudomonadati</taxon>
        <taxon>Pseudomonadota</taxon>
        <taxon>Gammaproteobacteria</taxon>
        <taxon>Chromatiales</taxon>
        <taxon>Wenzhouxiangellaceae</taxon>
        <taxon>Elongatibacter</taxon>
    </lineage>
</organism>
<feature type="domain" description="DUF7467" evidence="2">
    <location>
        <begin position="573"/>
        <end position="688"/>
    </location>
</feature>
<evidence type="ECO:0000256" key="1">
    <source>
        <dbReference type="SAM" id="MobiDB-lite"/>
    </source>
</evidence>
<accession>A0AAW9RKC0</accession>
<feature type="compositionally biased region" description="Low complexity" evidence="1">
    <location>
        <begin position="412"/>
        <end position="427"/>
    </location>
</feature>
<dbReference type="Pfam" id="PF24269">
    <property type="entry name" value="DUF7467"/>
    <property type="match status" value="1"/>
</dbReference>
<proteinExistence type="predicted"/>
<dbReference type="AlphaFoldDB" id="A0AAW9RKC0"/>
<keyword evidence="4" id="KW-1185">Reference proteome</keyword>
<sequence>DDQLGAISCPKSTLAVGESMTCTANGTAVAGQYANVGSVTGSPPVGDPVTDSDPSHYFGTGDPSISIVKEISVDGGNTWHDANDIGNALVAVFPSGAQYRFTVTNDGSAPLKDVVVNDPELGIANYAIGDLAVAQVVVLTSGDIPALSVETRCDARGTFINTATASGASAETDDPVSDNDNAVLKCIGEPHITIVKEISPTGPNGPWYDDATPPQEPPSDAWYRLTVTNDGTAPLVDVDVQDGDLGVLETIGSMAVGEVVVLTSAQVPELYVQDRCTGAGEIGNLGEVSATSGDDPNDSVGDSDTATLVCVGTPMIQVIKEISIDNVNWSDANTIGEALVTQAPSDAWYRITVRNTGPVDLVNVVLNDGTLGIFNYPIGNIAVGNEVILTSGELAALYYPGRCTNRGDYGNTATAEGESSETGTQSSDSDEAWLQCTGTPAIQIIKEISVAGAAGPWFDDTSPQVLPPADAWYRLTVTNVGTADLENVVVNDATLGIANFAIGDLPIGDSVILGQAEIAALYKQNRCTTSGLVVNTASASGDSLDFPFESVNDSDNATMDCQEEYDLCEVGGRPNQLKITYDADDDTDHDQGSSAVLTPSTVNFPPIVDVKIYSKNTNRAPLDTYTDVQVGDMMIVEDPSKSGKIPPTIVIQILDPDSGAVLQTITFHGSCSAPLNVGDEFGGITILGGVYF</sequence>
<dbReference type="Proteomes" id="UP001359886">
    <property type="component" value="Unassembled WGS sequence"/>
</dbReference>
<dbReference type="InterPro" id="IPR055890">
    <property type="entry name" value="DUF7467"/>
</dbReference>
<reference evidence="3 4" key="1">
    <citation type="submission" date="2024-02" db="EMBL/GenBank/DDBJ databases">
        <title>A novel Wenzhouxiangellaceae bacterium, isolated from coastal sediments.</title>
        <authorList>
            <person name="Du Z.-J."/>
            <person name="Ye Y.-Q."/>
            <person name="Zhang X.-Y."/>
        </authorList>
    </citation>
    <scope>NUCLEOTIDE SEQUENCE [LARGE SCALE GENOMIC DNA]</scope>
    <source>
        <strain evidence="3 4">CH-27</strain>
    </source>
</reference>
<comment type="caution">
    <text evidence="3">The sequence shown here is derived from an EMBL/GenBank/DDBJ whole genome shotgun (WGS) entry which is preliminary data.</text>
</comment>
<protein>
    <recommendedName>
        <fullName evidence="2">DUF7467 domain-containing protein</fullName>
    </recommendedName>
</protein>
<evidence type="ECO:0000313" key="3">
    <source>
        <dbReference type="EMBL" id="MEJ8569338.1"/>
    </source>
</evidence>
<feature type="non-terminal residue" evidence="3">
    <location>
        <position position="1"/>
    </location>
</feature>
<feature type="region of interest" description="Disordered" evidence="1">
    <location>
        <begin position="410"/>
        <end position="431"/>
    </location>
</feature>
<dbReference type="RefSeq" id="WP_354696661.1">
    <property type="nucleotide sequence ID" value="NZ_JAZHOG010000013.1"/>
</dbReference>
<dbReference type="EMBL" id="JAZHOG010000013">
    <property type="protein sequence ID" value="MEJ8569338.1"/>
    <property type="molecule type" value="Genomic_DNA"/>
</dbReference>